<sequence length="670" mass="75082">PIKLYKPKPGVVGTPIKILKSGENHDDIKEKIDDFCTKTQSATGSGNASSGVGGSNSDPSLYDPWKCYQIGELTKDGQDGVEDVDDEVYDKEVKDAGGLCILENKNKKNLEDPEQFQKTFNDFFYYWVVHMLKDSIYWRTKKIKKCLENGTKTRCNKKNKCKDDCGCFKKWVEKKKTEWKNIKTHFNTQEDIGKETQTDPIVTLEYVLKLQFLNEDTEEKSENSLDAEEAEELKHLQKILKLDEKNTEELGHAKEQKTLMDKLIEHEAQEAEKCKKCEDPPQNPSSVARNENTDDNDRPGVVNNHLSGHGSDSDESGDEAGEEEEEEEKESGDSGTEDVNTSQETTTTEKSVDVCNTVDNILTKDNNALKEACSLKYGPGGKEKFPNWKCVPSGDKAATGSEGSESAGPSRSKRGAEPTRDSAVTTTKSGDTGGFCIPPRRRKLYVGKLHDWASDEATEAESQETSGTSSQSGEKLRDAFIQTAAIETFFLWDRYKKLNTKNKGETQGGGNGEDEDKDPQSKLQQTGEIPNDFLRQMFYTLGDYRDICTGDEKVIQMLKANGDKNIEKIEDKIKIVIENSGSKPSRAPPVPQNSGKDRKTWWDENAKHIWEGMVCALTYKENGSGGEKKIEKDDDVYKKFFGSTPDKPANQNGTFKDKYNYNTVKLDENS</sequence>
<dbReference type="GO" id="GO:0016020">
    <property type="term" value="C:membrane"/>
    <property type="evidence" value="ECO:0007669"/>
    <property type="project" value="InterPro"/>
</dbReference>
<feature type="region of interest" description="Disordered" evidence="1">
    <location>
        <begin position="271"/>
        <end position="355"/>
    </location>
</feature>
<gene>
    <name evidence="4" type="ORF">PFFCH_05312</name>
</gene>
<dbReference type="InterPro" id="IPR004258">
    <property type="entry name" value="DBL"/>
</dbReference>
<feature type="region of interest" description="Disordered" evidence="1">
    <location>
        <begin position="374"/>
        <end position="439"/>
    </location>
</feature>
<accession>A0A024VH76</accession>
<dbReference type="InterPro" id="IPR042202">
    <property type="entry name" value="Duffy-ag-bd_sf"/>
</dbReference>
<feature type="compositionally biased region" description="Low complexity" evidence="1">
    <location>
        <begin position="463"/>
        <end position="473"/>
    </location>
</feature>
<feature type="non-terminal residue" evidence="4">
    <location>
        <position position="1"/>
    </location>
</feature>
<dbReference type="GO" id="GO:0046789">
    <property type="term" value="F:host cell surface receptor binding"/>
    <property type="evidence" value="ECO:0007669"/>
    <property type="project" value="InterPro"/>
</dbReference>
<feature type="compositionally biased region" description="Acidic residues" evidence="1">
    <location>
        <begin position="313"/>
        <end position="330"/>
    </location>
</feature>
<dbReference type="Proteomes" id="UP000030656">
    <property type="component" value="Unassembled WGS sequence"/>
</dbReference>
<reference evidence="4 5" key="2">
    <citation type="submission" date="2013-02" db="EMBL/GenBank/DDBJ databases">
        <title>The Genome Sequence of Plasmodium falciparum FCH/4.</title>
        <authorList>
            <consortium name="The Broad Institute Genome Sequencing Platform"/>
            <consortium name="The Broad Institute Genome Sequencing Center for Infectious Disease"/>
            <person name="Neafsey D."/>
            <person name="Cheeseman I."/>
            <person name="Volkman S."/>
            <person name="Adams J."/>
            <person name="Walker B."/>
            <person name="Young S.K."/>
            <person name="Zeng Q."/>
            <person name="Gargeya S."/>
            <person name="Fitzgerald M."/>
            <person name="Haas B."/>
            <person name="Abouelleil A."/>
            <person name="Alvarado L."/>
            <person name="Arachchi H.M."/>
            <person name="Berlin A.M."/>
            <person name="Chapman S.B."/>
            <person name="Dewar J."/>
            <person name="Goldberg J."/>
            <person name="Griggs A."/>
            <person name="Gujja S."/>
            <person name="Hansen M."/>
            <person name="Howarth C."/>
            <person name="Imamovic A."/>
            <person name="Larimer J."/>
            <person name="McCowan C."/>
            <person name="Murphy C."/>
            <person name="Neiman D."/>
            <person name="Pearson M."/>
            <person name="Priest M."/>
            <person name="Roberts A."/>
            <person name="Saif S."/>
            <person name="Shea T."/>
            <person name="Sisk P."/>
            <person name="Sykes S."/>
            <person name="Wortman J."/>
            <person name="Nusbaum C."/>
            <person name="Birren B."/>
        </authorList>
    </citation>
    <scope>NUCLEOTIDE SEQUENCE [LARGE SCALE GENOMIC DNA]</scope>
    <source>
        <strain evidence="4 5">FCH/4</strain>
    </source>
</reference>
<proteinExistence type="predicted"/>
<dbReference type="InterPro" id="IPR008602">
    <property type="entry name" value="Duffy-antigen-binding"/>
</dbReference>
<feature type="non-terminal residue" evidence="4">
    <location>
        <position position="670"/>
    </location>
</feature>
<organism evidence="4 5">
    <name type="scientific">Plasmodium falciparum FCH/4</name>
    <dbReference type="NCBI Taxonomy" id="1036724"/>
    <lineage>
        <taxon>Eukaryota</taxon>
        <taxon>Sar</taxon>
        <taxon>Alveolata</taxon>
        <taxon>Apicomplexa</taxon>
        <taxon>Aconoidasida</taxon>
        <taxon>Haemosporida</taxon>
        <taxon>Plasmodiidae</taxon>
        <taxon>Plasmodium</taxon>
        <taxon>Plasmodium (Laverania)</taxon>
    </lineage>
</organism>
<feature type="region of interest" description="Disordered" evidence="1">
    <location>
        <begin position="500"/>
        <end position="529"/>
    </location>
</feature>
<dbReference type="Pfam" id="PF03011">
    <property type="entry name" value="PFEMP"/>
    <property type="match status" value="1"/>
</dbReference>
<reference evidence="4 5" key="1">
    <citation type="submission" date="2013-02" db="EMBL/GenBank/DDBJ databases">
        <title>The Genome Annotation of Plasmodium falciparum FCH/4.</title>
        <authorList>
            <consortium name="The Broad Institute Genome Sequencing Platform"/>
            <consortium name="The Broad Institute Genome Sequencing Center for Infectious Disease"/>
            <person name="Neafsey D."/>
            <person name="Hoffman S."/>
            <person name="Volkman S."/>
            <person name="Rosenthal P."/>
            <person name="Walker B."/>
            <person name="Young S.K."/>
            <person name="Zeng Q."/>
            <person name="Gargeya S."/>
            <person name="Fitzgerald M."/>
            <person name="Haas B."/>
            <person name="Abouelleil A."/>
            <person name="Allen A.W."/>
            <person name="Alvarado L."/>
            <person name="Arachchi H.M."/>
            <person name="Berlin A.M."/>
            <person name="Chapman S.B."/>
            <person name="Gainer-Dewar J."/>
            <person name="Goldberg J."/>
            <person name="Griggs A."/>
            <person name="Gujja S."/>
            <person name="Hansen M."/>
            <person name="Howarth C."/>
            <person name="Imamovic A."/>
            <person name="Ireland A."/>
            <person name="Larimer J."/>
            <person name="McCowan C."/>
            <person name="Murphy C."/>
            <person name="Pearson M."/>
            <person name="Poon T.W."/>
            <person name="Priest M."/>
            <person name="Roberts A."/>
            <person name="Saif S."/>
            <person name="Shea T."/>
            <person name="Sisk P."/>
            <person name="Sykes S."/>
            <person name="Wortman J."/>
            <person name="Nusbaum C."/>
            <person name="Birren B."/>
        </authorList>
    </citation>
    <scope>NUCLEOTIDE SEQUENCE [LARGE SCALE GENOMIC DNA]</scope>
    <source>
        <strain evidence="4 5">FCH/4</strain>
    </source>
</reference>
<evidence type="ECO:0000259" key="3">
    <source>
        <dbReference type="Pfam" id="PF05424"/>
    </source>
</evidence>
<feature type="domain" description="Duffy-binding-like" evidence="2">
    <location>
        <begin position="123"/>
        <end position="278"/>
    </location>
</feature>
<evidence type="ECO:0000313" key="4">
    <source>
        <dbReference type="EMBL" id="ETW27266.1"/>
    </source>
</evidence>
<dbReference type="FunFam" id="1.20.58.830:FF:000004">
    <property type="entry name" value="Erythrocyte membrane protein 1, PfEMP1"/>
    <property type="match status" value="1"/>
</dbReference>
<feature type="compositionally biased region" description="Polar residues" evidence="1">
    <location>
        <begin position="339"/>
        <end position="349"/>
    </location>
</feature>
<dbReference type="Pfam" id="PF05424">
    <property type="entry name" value="Duffy_binding"/>
    <property type="match status" value="1"/>
</dbReference>
<feature type="domain" description="Duffy-antigen binding" evidence="3">
    <location>
        <begin position="434"/>
        <end position="623"/>
    </location>
</feature>
<dbReference type="AlphaFoldDB" id="A0A024VH76"/>
<dbReference type="SUPFAM" id="SSF140924">
    <property type="entry name" value="Duffy binding domain-like"/>
    <property type="match status" value="2"/>
</dbReference>
<name>A0A024VH76_PLAFA</name>
<feature type="region of interest" description="Disordered" evidence="1">
    <location>
        <begin position="455"/>
        <end position="475"/>
    </location>
</feature>
<evidence type="ECO:0000256" key="1">
    <source>
        <dbReference type="SAM" id="MobiDB-lite"/>
    </source>
</evidence>
<dbReference type="EMBL" id="KI928084">
    <property type="protein sequence ID" value="ETW27266.1"/>
    <property type="molecule type" value="Genomic_DNA"/>
</dbReference>
<dbReference type="Gene3D" id="1.20.58.830">
    <property type="match status" value="1"/>
</dbReference>
<dbReference type="Gene3D" id="1.20.1310.20">
    <property type="entry name" value="Duffy-antigen binding domain"/>
    <property type="match status" value="1"/>
</dbReference>
<protein>
    <submittedName>
        <fullName evidence="4">Uncharacterized protein</fullName>
    </submittedName>
</protein>
<evidence type="ECO:0000259" key="2">
    <source>
        <dbReference type="Pfam" id="PF03011"/>
    </source>
</evidence>
<evidence type="ECO:0000313" key="5">
    <source>
        <dbReference type="Proteomes" id="UP000030656"/>
    </source>
</evidence>